<gene>
    <name evidence="1" type="ORF">SAMN05444920_12637</name>
</gene>
<evidence type="ECO:0000313" key="2">
    <source>
        <dbReference type="Proteomes" id="UP000236732"/>
    </source>
</evidence>
<protein>
    <submittedName>
        <fullName evidence="1">Protein-L-isoaspartate(D-aspartate) O-methyltransferase</fullName>
    </submittedName>
</protein>
<dbReference type="Proteomes" id="UP000236732">
    <property type="component" value="Unassembled WGS sequence"/>
</dbReference>
<reference evidence="1 2" key="1">
    <citation type="submission" date="2016-10" db="EMBL/GenBank/DDBJ databases">
        <authorList>
            <person name="de Groot N.N."/>
        </authorList>
    </citation>
    <scope>NUCLEOTIDE SEQUENCE [LARGE SCALE GENOMIC DNA]</scope>
    <source>
        <strain evidence="1 2">CGMCC 4.7037</strain>
    </source>
</reference>
<dbReference type="Pfam" id="PF01135">
    <property type="entry name" value="PCMT"/>
    <property type="match status" value="1"/>
</dbReference>
<accession>A0A1H6EZT0</accession>
<name>A0A1H6EZT0_9ACTN</name>
<keyword evidence="1" id="KW-0489">Methyltransferase</keyword>
<keyword evidence="1" id="KW-0808">Transferase</keyword>
<evidence type="ECO:0000313" key="1">
    <source>
        <dbReference type="EMBL" id="SEH02379.1"/>
    </source>
</evidence>
<dbReference type="EMBL" id="FNVT01000026">
    <property type="protein sequence ID" value="SEH02379.1"/>
    <property type="molecule type" value="Genomic_DNA"/>
</dbReference>
<keyword evidence="2" id="KW-1185">Reference proteome</keyword>
<dbReference type="GO" id="GO:0032259">
    <property type="term" value="P:methylation"/>
    <property type="evidence" value="ECO:0007669"/>
    <property type="project" value="UniProtKB-KW"/>
</dbReference>
<dbReference type="Gene3D" id="3.40.50.150">
    <property type="entry name" value="Vaccinia Virus protein VP39"/>
    <property type="match status" value="1"/>
</dbReference>
<dbReference type="GO" id="GO:0008168">
    <property type="term" value="F:methyltransferase activity"/>
    <property type="evidence" value="ECO:0007669"/>
    <property type="project" value="UniProtKB-KW"/>
</dbReference>
<sequence>MVAELRACGVLRSPEVAAAFAAVPREKFAPEAVVSAAYSIRDTVVTKRNAEGKATSSISAPWLQA</sequence>
<dbReference type="AlphaFoldDB" id="A0A1H6EZT0"/>
<organism evidence="1 2">
    <name type="scientific">Nonomuraea solani</name>
    <dbReference type="NCBI Taxonomy" id="1144553"/>
    <lineage>
        <taxon>Bacteria</taxon>
        <taxon>Bacillati</taxon>
        <taxon>Actinomycetota</taxon>
        <taxon>Actinomycetes</taxon>
        <taxon>Streptosporangiales</taxon>
        <taxon>Streptosporangiaceae</taxon>
        <taxon>Nonomuraea</taxon>
    </lineage>
</organism>
<dbReference type="InterPro" id="IPR029063">
    <property type="entry name" value="SAM-dependent_MTases_sf"/>
</dbReference>
<proteinExistence type="predicted"/>